<dbReference type="NCBIfam" id="TIGR01687">
    <property type="entry name" value="moaD_arch"/>
    <property type="match status" value="1"/>
</dbReference>
<dbReference type="NCBIfam" id="NF041918">
    <property type="entry name" value="SAMP1"/>
    <property type="match status" value="1"/>
</dbReference>
<reference evidence="4" key="2">
    <citation type="submission" date="2016-11" db="EMBL/GenBank/DDBJ databases">
        <authorList>
            <person name="Varghese N."/>
            <person name="Submissions S."/>
        </authorList>
    </citation>
    <scope>NUCLEOTIDE SEQUENCE [LARGE SCALE GENOMIC DNA]</scope>
    <source>
        <strain evidence="4">DX253</strain>
    </source>
</reference>
<dbReference type="InterPro" id="IPR012675">
    <property type="entry name" value="Beta-grasp_dom_sf"/>
</dbReference>
<keyword evidence="4" id="KW-1185">Reference proteome</keyword>
<dbReference type="STRING" id="797209.GCA_000376445_01479"/>
<dbReference type="InterPro" id="IPR003749">
    <property type="entry name" value="ThiS/MoaD-like"/>
</dbReference>
<name>E7R026_HALPU</name>
<dbReference type="eggNOG" id="arCOG00536">
    <property type="taxonomic scope" value="Archaea"/>
</dbReference>
<dbReference type="Proteomes" id="UP000003751">
    <property type="component" value="Unassembled WGS sequence"/>
</dbReference>
<dbReference type="Gene3D" id="3.10.20.30">
    <property type="match status" value="1"/>
</dbReference>
<gene>
    <name evidence="2" type="ORF">SAMN05444342_1749</name>
    <name evidence="1" type="ORF">ZOD2009_22102</name>
</gene>
<evidence type="ECO:0000313" key="2">
    <source>
        <dbReference type="EMBL" id="SHK58209.1"/>
    </source>
</evidence>
<dbReference type="PANTHER" id="PTHR38031:SF1">
    <property type="entry name" value="SULFUR CARRIER PROTEIN CYSO"/>
    <property type="match status" value="1"/>
</dbReference>
<dbReference type="CDD" id="cd17505">
    <property type="entry name" value="Ubl_SAMP1_like"/>
    <property type="match status" value="1"/>
</dbReference>
<dbReference type="RefSeq" id="WP_007983640.1">
    <property type="nucleotide sequence ID" value="NZ_AEMG01000030.1"/>
</dbReference>
<organism evidence="1 3">
    <name type="scientific">Haladaptatus paucihalophilus DX253</name>
    <dbReference type="NCBI Taxonomy" id="797209"/>
    <lineage>
        <taxon>Archaea</taxon>
        <taxon>Methanobacteriati</taxon>
        <taxon>Methanobacteriota</taxon>
        <taxon>Stenosarchaea group</taxon>
        <taxon>Halobacteria</taxon>
        <taxon>Halobacteriales</taxon>
        <taxon>Haladaptataceae</taxon>
        <taxon>Haladaptatus</taxon>
    </lineage>
</organism>
<sequence>MELTLRFFANFREAVGQKTLEREYEDDTTVGEVLESLTEEYHDLDFFEDGDLRPQLSIMRNGKDVVHIDGRETSLSDGDRLSIFPPVAGG</sequence>
<dbReference type="InterPro" id="IPR016155">
    <property type="entry name" value="Mopterin_synth/thiamin_S_b"/>
</dbReference>
<dbReference type="Proteomes" id="UP000184203">
    <property type="component" value="Unassembled WGS sequence"/>
</dbReference>
<reference evidence="1 3" key="1">
    <citation type="journal article" date="2014" name="ISME J.">
        <title>Trehalose/2-sulfotrehalose biosynthesis and glycine-betaine uptake are widely spread mechanisms for osmoadaptation in the Halobacteriales.</title>
        <authorList>
            <person name="Youssef N.H."/>
            <person name="Savage-Ashlock K.N."/>
            <person name="McCully A.L."/>
            <person name="Luedtke B."/>
            <person name="Shaw E.I."/>
            <person name="Hoff W.D."/>
            <person name="Elshahed M.S."/>
        </authorList>
    </citation>
    <scope>NUCLEOTIDE SEQUENCE [LARGE SCALE GENOMIC DNA]</scope>
    <source>
        <strain evidence="1 3">DX253</strain>
    </source>
</reference>
<dbReference type="InterPro" id="IPR010038">
    <property type="entry name" value="MoaD_arc-typ"/>
</dbReference>
<evidence type="ECO:0000313" key="3">
    <source>
        <dbReference type="Proteomes" id="UP000003751"/>
    </source>
</evidence>
<dbReference type="InterPro" id="IPR054834">
    <property type="entry name" value="SAMP1_3"/>
</dbReference>
<dbReference type="Pfam" id="PF02597">
    <property type="entry name" value="ThiS"/>
    <property type="match status" value="1"/>
</dbReference>
<dbReference type="PATRIC" id="fig|797209.4.peg.4341"/>
<dbReference type="AlphaFoldDB" id="E7R026"/>
<dbReference type="EMBL" id="FRAN01000002">
    <property type="protein sequence ID" value="SHK58209.1"/>
    <property type="molecule type" value="Genomic_DNA"/>
</dbReference>
<protein>
    <submittedName>
        <fullName evidence="1">Molybdopterin converting factor subunit 1</fullName>
    </submittedName>
    <submittedName>
        <fullName evidence="2">Molybdopterin synthase sulfur carrier subunit</fullName>
    </submittedName>
</protein>
<dbReference type="InterPro" id="IPR052045">
    <property type="entry name" value="Sulfur_Carrier/Prot_Modifier"/>
</dbReference>
<dbReference type="EMBL" id="AEMG01000030">
    <property type="protein sequence ID" value="EFW89920.1"/>
    <property type="molecule type" value="Genomic_DNA"/>
</dbReference>
<accession>E7R026</accession>
<evidence type="ECO:0000313" key="4">
    <source>
        <dbReference type="Proteomes" id="UP000184203"/>
    </source>
</evidence>
<reference evidence="2" key="3">
    <citation type="submission" date="2016-11" db="EMBL/GenBank/DDBJ databases">
        <authorList>
            <person name="Jaros S."/>
            <person name="Januszkiewicz K."/>
            <person name="Wedrychowicz H."/>
        </authorList>
    </citation>
    <scope>NUCLEOTIDE SEQUENCE [LARGE SCALE GENOMIC DNA]</scope>
    <source>
        <strain evidence="2">DX253</strain>
    </source>
</reference>
<dbReference type="OrthoDB" id="134663at2157"/>
<dbReference type="PANTHER" id="PTHR38031">
    <property type="entry name" value="SULFUR CARRIER PROTEIN SLR0821-RELATED"/>
    <property type="match status" value="1"/>
</dbReference>
<proteinExistence type="predicted"/>
<evidence type="ECO:0000313" key="1">
    <source>
        <dbReference type="EMBL" id="EFW89920.1"/>
    </source>
</evidence>
<dbReference type="SUPFAM" id="SSF54285">
    <property type="entry name" value="MoaD/ThiS"/>
    <property type="match status" value="1"/>
</dbReference>